<sequence length="780" mass="84896">MFTVLECVAVQHDRAVVLLAAVICLLGMLAFFHLLLRAEESPAGRKPYWVLTAAFAGGLSVWATHFVAMLAYKGSVPIGFDFFFTALSAALPVLGFWLALRVPSQAGYSPAIVGTLVTVSVAVMHFVGMAGMDVAATISYRWGAVLGGFAVAWVFFLLAFFLFRRSGSWKQRILLPAGSSILAICALHFTTVSATVLSPDPSISGPDPDSLARLMVIGAVSGVTFLIICVTATAALVDRYLVDLKGLVDATLDGLAVVRDGRIVELNTRFAGLLGNDEASLIGKNPDDLFKAIDGQPAYLPRHAPVEAIRERADRQQVFELAVRTIEYRGRPCEVMAIRDLTEKREAQREIEYLARHDVLTGLANRTMFQTQLRRQIENCDDEDEFALLALDLDRFKAVNDIFGHAEGDRVLKRVAAILHECARAGDVVARLGGDEFVILTARHTKADEARLLAETILGMFALKMNVANDPTAVGVSIGIAVFPRDGLNDESIMHAADLALYRAKVGGRGILAFYDPLMDQEARERRQLETDLRLAVNRNELLLNYQPVLSVECGQVVGYEALVRWQHPTRGVVSPDVFIPIAEESGIIISLGEWVLREACREASTWAPHLKIAVNVSPLQFSLANLGHVVCTVLMQTGLSPNRLELEITEAALLKDRKATLIILNQLKALGVAIVMDDFGTGYSSLSNLQSFPFDKIKIDRSFIAAMSDDDNARAIVRAVIGLGRSLDLPVTAEGIETDAQYRMVVDEGCAQAQGYLFGKPDVAPAGAAGTTTRKKYSV</sequence>
<dbReference type="NCBIfam" id="TIGR00229">
    <property type="entry name" value="sensory_box"/>
    <property type="match status" value="1"/>
</dbReference>
<dbReference type="InterPro" id="IPR043128">
    <property type="entry name" value="Rev_trsase/Diguanyl_cyclase"/>
</dbReference>
<dbReference type="SUPFAM" id="SSF55073">
    <property type="entry name" value="Nucleotide cyclase"/>
    <property type="match status" value="1"/>
</dbReference>
<dbReference type="GO" id="GO:0052621">
    <property type="term" value="F:diguanylate cyclase activity"/>
    <property type="evidence" value="ECO:0007669"/>
    <property type="project" value="UniProtKB-EC"/>
</dbReference>
<dbReference type="InterPro" id="IPR029787">
    <property type="entry name" value="Nucleotide_cyclase"/>
</dbReference>
<dbReference type="Gene3D" id="3.30.450.20">
    <property type="entry name" value="PAS domain"/>
    <property type="match status" value="1"/>
</dbReference>
<keyword evidence="5" id="KW-0808">Transferase</keyword>
<feature type="transmembrane region" description="Helical" evidence="1">
    <location>
        <begin position="107"/>
        <end position="128"/>
    </location>
</feature>
<dbReference type="Proteomes" id="UP000191988">
    <property type="component" value="Unassembled WGS sequence"/>
</dbReference>
<reference evidence="6" key="1">
    <citation type="submission" date="2016-01" db="EMBL/GenBank/DDBJ databases">
        <authorList>
            <person name="Regsiter A."/>
            <person name="william w."/>
        </authorList>
    </citation>
    <scope>NUCLEOTIDE SEQUENCE [LARGE SCALE GENOMIC DNA]</scope>
    <source>
        <strain evidence="6">CFBP 6623</strain>
    </source>
</reference>
<dbReference type="InterPro" id="IPR035965">
    <property type="entry name" value="PAS-like_dom_sf"/>
</dbReference>
<dbReference type="SUPFAM" id="SSF141868">
    <property type="entry name" value="EAL domain-like"/>
    <property type="match status" value="1"/>
</dbReference>
<evidence type="ECO:0000256" key="1">
    <source>
        <dbReference type="PROSITE-ProRule" id="PRU00244"/>
    </source>
</evidence>
<dbReference type="AlphaFoldDB" id="A0A1S7RZF7"/>
<protein>
    <submittedName>
        <fullName evidence="5">GGDEF family protein</fullName>
        <ecNumber evidence="5">2.7.7.65</ecNumber>
    </submittedName>
</protein>
<feature type="transmembrane region" description="Helical" evidence="1">
    <location>
        <begin position="140"/>
        <end position="161"/>
    </location>
</feature>
<dbReference type="CDD" id="cd01949">
    <property type="entry name" value="GGDEF"/>
    <property type="match status" value="1"/>
</dbReference>
<dbReference type="Pfam" id="PF00990">
    <property type="entry name" value="GGDEF"/>
    <property type="match status" value="1"/>
</dbReference>
<dbReference type="RefSeq" id="WP_080843018.1">
    <property type="nucleotide sequence ID" value="NZ_LT009724.1"/>
</dbReference>
<evidence type="ECO:0000313" key="5">
    <source>
        <dbReference type="EMBL" id="CUX60127.1"/>
    </source>
</evidence>
<evidence type="ECO:0000259" key="4">
    <source>
        <dbReference type="PROSITE" id="PS50924"/>
    </source>
</evidence>
<dbReference type="InterPro" id="IPR005330">
    <property type="entry name" value="MHYT_dom"/>
</dbReference>
<dbReference type="SMART" id="SM00267">
    <property type="entry name" value="GGDEF"/>
    <property type="match status" value="1"/>
</dbReference>
<dbReference type="InterPro" id="IPR035919">
    <property type="entry name" value="EAL_sf"/>
</dbReference>
<dbReference type="PROSITE" id="PS50883">
    <property type="entry name" value="EAL"/>
    <property type="match status" value="1"/>
</dbReference>
<dbReference type="Pfam" id="PF00563">
    <property type="entry name" value="EAL"/>
    <property type="match status" value="1"/>
</dbReference>
<dbReference type="FunFam" id="3.30.70.270:FF:000001">
    <property type="entry name" value="Diguanylate cyclase domain protein"/>
    <property type="match status" value="1"/>
</dbReference>
<dbReference type="Gene3D" id="3.20.20.450">
    <property type="entry name" value="EAL domain"/>
    <property type="match status" value="1"/>
</dbReference>
<dbReference type="EMBL" id="FBWK01000052">
    <property type="protein sequence ID" value="CUX60127.1"/>
    <property type="molecule type" value="Genomic_DNA"/>
</dbReference>
<feature type="domain" description="MHYT" evidence="4">
    <location>
        <begin position="12"/>
        <end position="198"/>
    </location>
</feature>
<keyword evidence="1" id="KW-1133">Transmembrane helix</keyword>
<dbReference type="Gene3D" id="3.30.70.270">
    <property type="match status" value="1"/>
</dbReference>
<keyword evidence="1" id="KW-0812">Transmembrane</keyword>
<feature type="transmembrane region" description="Helical" evidence="1">
    <location>
        <begin position="78"/>
        <end position="100"/>
    </location>
</feature>
<proteinExistence type="predicted"/>
<dbReference type="EC" id="2.7.7.65" evidence="5"/>
<dbReference type="GO" id="GO:0016020">
    <property type="term" value="C:membrane"/>
    <property type="evidence" value="ECO:0007669"/>
    <property type="project" value="UniProtKB-UniRule"/>
</dbReference>
<dbReference type="CDD" id="cd01948">
    <property type="entry name" value="EAL"/>
    <property type="match status" value="1"/>
</dbReference>
<dbReference type="InterPro" id="IPR000014">
    <property type="entry name" value="PAS"/>
</dbReference>
<dbReference type="InterPro" id="IPR052155">
    <property type="entry name" value="Biofilm_reg_signaling"/>
</dbReference>
<evidence type="ECO:0000259" key="3">
    <source>
        <dbReference type="PROSITE" id="PS50887"/>
    </source>
</evidence>
<feature type="transmembrane region" description="Helical" evidence="1">
    <location>
        <begin position="173"/>
        <end position="194"/>
    </location>
</feature>
<dbReference type="InterPro" id="IPR000160">
    <property type="entry name" value="GGDEF_dom"/>
</dbReference>
<gene>
    <name evidence="5" type="ORF">AGR3A_Lc160145</name>
</gene>
<dbReference type="PROSITE" id="PS50924">
    <property type="entry name" value="MHYT"/>
    <property type="match status" value="1"/>
</dbReference>
<accession>A0A1S7RZF7</accession>
<dbReference type="PANTHER" id="PTHR44757">
    <property type="entry name" value="DIGUANYLATE CYCLASE DGCP"/>
    <property type="match status" value="1"/>
</dbReference>
<feature type="domain" description="EAL" evidence="2">
    <location>
        <begin position="526"/>
        <end position="776"/>
    </location>
</feature>
<evidence type="ECO:0000259" key="2">
    <source>
        <dbReference type="PROSITE" id="PS50883"/>
    </source>
</evidence>
<dbReference type="PROSITE" id="PS50887">
    <property type="entry name" value="GGDEF"/>
    <property type="match status" value="1"/>
</dbReference>
<keyword evidence="1" id="KW-0472">Membrane</keyword>
<feature type="transmembrane region" description="Helical" evidence="1">
    <location>
        <begin position="48"/>
        <end position="72"/>
    </location>
</feature>
<feature type="transmembrane region" description="Helical" evidence="1">
    <location>
        <begin position="214"/>
        <end position="237"/>
    </location>
</feature>
<dbReference type="SUPFAM" id="SSF55785">
    <property type="entry name" value="PYP-like sensor domain (PAS domain)"/>
    <property type="match status" value="1"/>
</dbReference>
<name>A0A1S7RZF7_9HYPH</name>
<dbReference type="SMART" id="SM00052">
    <property type="entry name" value="EAL"/>
    <property type="match status" value="1"/>
</dbReference>
<evidence type="ECO:0000313" key="6">
    <source>
        <dbReference type="Proteomes" id="UP000191988"/>
    </source>
</evidence>
<feature type="domain" description="GGDEF" evidence="3">
    <location>
        <begin position="384"/>
        <end position="517"/>
    </location>
</feature>
<feature type="transmembrane region" description="Helical" evidence="1">
    <location>
        <begin position="15"/>
        <end position="36"/>
    </location>
</feature>
<dbReference type="InterPro" id="IPR001633">
    <property type="entry name" value="EAL_dom"/>
</dbReference>
<dbReference type="Pfam" id="PF03707">
    <property type="entry name" value="MHYT"/>
    <property type="match status" value="2"/>
</dbReference>
<keyword evidence="5" id="KW-0548">Nucleotidyltransferase</keyword>
<dbReference type="NCBIfam" id="TIGR00254">
    <property type="entry name" value="GGDEF"/>
    <property type="match status" value="1"/>
</dbReference>
<keyword evidence="6" id="KW-1185">Reference proteome</keyword>
<dbReference type="STRING" id="1183432.AGR3A_Lc160145"/>
<organism evidence="5 6">
    <name type="scientific">Agrobacterium tomkonis CFBP 6623</name>
    <dbReference type="NCBI Taxonomy" id="1183432"/>
    <lineage>
        <taxon>Bacteria</taxon>
        <taxon>Pseudomonadati</taxon>
        <taxon>Pseudomonadota</taxon>
        <taxon>Alphaproteobacteria</taxon>
        <taxon>Hyphomicrobiales</taxon>
        <taxon>Rhizobiaceae</taxon>
        <taxon>Rhizobium/Agrobacterium group</taxon>
        <taxon>Agrobacterium</taxon>
        <taxon>Agrobacterium tumefaciens complex</taxon>
    </lineage>
</organism>
<dbReference type="PANTHER" id="PTHR44757:SF2">
    <property type="entry name" value="BIOFILM ARCHITECTURE MAINTENANCE PROTEIN MBAA"/>
    <property type="match status" value="1"/>
</dbReference>